<dbReference type="EC" id="3.6.1.9" evidence="3"/>
<dbReference type="HAMAP" id="MF_00528">
    <property type="entry name" value="Maf"/>
    <property type="match status" value="1"/>
</dbReference>
<keyword evidence="3" id="KW-0546">Nucleotide metabolism</keyword>
<dbReference type="CDD" id="cd00555">
    <property type="entry name" value="Maf"/>
    <property type="match status" value="1"/>
</dbReference>
<proteinExistence type="inferred from homology"/>
<dbReference type="Gene3D" id="3.90.950.10">
    <property type="match status" value="1"/>
</dbReference>
<comment type="caution">
    <text evidence="4">The sequence shown here is derived from an EMBL/GenBank/DDBJ whole genome shotgun (WGS) entry which is preliminary data.</text>
</comment>
<comment type="catalytic activity">
    <reaction evidence="3">
        <text>UTP + H2O = UMP + diphosphate + H(+)</text>
        <dbReference type="Rhea" id="RHEA:29395"/>
        <dbReference type="ChEBI" id="CHEBI:15377"/>
        <dbReference type="ChEBI" id="CHEBI:15378"/>
        <dbReference type="ChEBI" id="CHEBI:33019"/>
        <dbReference type="ChEBI" id="CHEBI:46398"/>
        <dbReference type="ChEBI" id="CHEBI:57865"/>
        <dbReference type="EC" id="3.6.1.9"/>
    </reaction>
</comment>
<dbReference type="Pfam" id="PF02545">
    <property type="entry name" value="Maf"/>
    <property type="match status" value="1"/>
</dbReference>
<organism evidence="4">
    <name type="scientific">Bellilinea caldifistulae</name>
    <dbReference type="NCBI Taxonomy" id="360411"/>
    <lineage>
        <taxon>Bacteria</taxon>
        <taxon>Bacillati</taxon>
        <taxon>Chloroflexota</taxon>
        <taxon>Anaerolineae</taxon>
        <taxon>Anaerolineales</taxon>
        <taxon>Anaerolineaceae</taxon>
        <taxon>Bellilinea</taxon>
    </lineage>
</organism>
<comment type="cofactor">
    <cofactor evidence="1 3">
        <name>a divalent metal cation</name>
        <dbReference type="ChEBI" id="CHEBI:60240"/>
    </cofactor>
</comment>
<evidence type="ECO:0000256" key="3">
    <source>
        <dbReference type="HAMAP-Rule" id="MF_00528"/>
    </source>
</evidence>
<evidence type="ECO:0000313" key="4">
    <source>
        <dbReference type="EMBL" id="HGS88638.1"/>
    </source>
</evidence>
<dbReference type="InterPro" id="IPR029001">
    <property type="entry name" value="ITPase-like_fam"/>
</dbReference>
<feature type="site" description="Important for substrate specificity" evidence="3">
    <location>
        <position position="158"/>
    </location>
</feature>
<keyword evidence="3" id="KW-0963">Cytoplasm</keyword>
<feature type="site" description="Important for substrate specificity" evidence="3">
    <location>
        <position position="14"/>
    </location>
</feature>
<comment type="function">
    <text evidence="3">Nucleoside triphosphate pyrophosphatase that hydrolyzes dTTP and UTP. May have a dual role in cell division arrest and in preventing the incorporation of modified nucleotides into cellular nucleic acids.</text>
</comment>
<dbReference type="InterPro" id="IPR003697">
    <property type="entry name" value="Maf-like"/>
</dbReference>
<comment type="subcellular location">
    <subcellularLocation>
        <location evidence="3">Cytoplasm</location>
    </subcellularLocation>
</comment>
<sequence length="223" mass="24614">MTQPRLILASNSPRRRQMLAWTGWTFETDAADLNEDPLPGEPPGEYVSRLAGEKARTVAQRYAGEPVFILAADTTVADGYDLLGKPADAQEARAMLRRLRGRTHQVYTALALMDVQNAVLMQDVCVSQVTMRPYSDVEIENYIQSGDPFDKAGGYAIQHADFRPVVDFGGCFASVMGLPLCHLQRTAARVNFVPPHNVPQMCQNNLKYSCPIWQAVLDGESVG</sequence>
<comment type="caution">
    <text evidence="3">Lacks conserved residue(s) required for the propagation of feature annotation.</text>
</comment>
<dbReference type="PIRSF" id="PIRSF006305">
    <property type="entry name" value="Maf"/>
    <property type="match status" value="1"/>
</dbReference>
<name>A0A7C4L1J5_9CHLR</name>
<comment type="similarity">
    <text evidence="3">Belongs to the Maf family. YhdE subfamily.</text>
</comment>
<accession>A0A7C4L1J5</accession>
<dbReference type="SUPFAM" id="SSF52972">
    <property type="entry name" value="ITPase-like"/>
    <property type="match status" value="1"/>
</dbReference>
<dbReference type="AlphaFoldDB" id="A0A7C4L1J5"/>
<dbReference type="NCBIfam" id="TIGR00172">
    <property type="entry name" value="maf"/>
    <property type="match status" value="1"/>
</dbReference>
<reference evidence="4" key="1">
    <citation type="journal article" date="2020" name="mSystems">
        <title>Genome- and Community-Level Interaction Insights into Carbon Utilization and Element Cycling Functions of Hydrothermarchaeota in Hydrothermal Sediment.</title>
        <authorList>
            <person name="Zhou Z."/>
            <person name="Liu Y."/>
            <person name="Xu W."/>
            <person name="Pan J."/>
            <person name="Luo Z.H."/>
            <person name="Li M."/>
        </authorList>
    </citation>
    <scope>NUCLEOTIDE SEQUENCE [LARGE SCALE GENOMIC DNA]</scope>
    <source>
        <strain evidence="4">SpSt-556</strain>
    </source>
</reference>
<dbReference type="PANTHER" id="PTHR43213:SF5">
    <property type="entry name" value="BIFUNCTIONAL DTTP_UTP PYROPHOSPHATASE_METHYLTRANSFERASE PROTEIN-RELATED"/>
    <property type="match status" value="1"/>
</dbReference>
<feature type="site" description="Important for substrate specificity" evidence="3">
    <location>
        <position position="74"/>
    </location>
</feature>
<dbReference type="GO" id="GO:0047429">
    <property type="term" value="F:nucleoside triphosphate diphosphatase activity"/>
    <property type="evidence" value="ECO:0007669"/>
    <property type="project" value="UniProtKB-EC"/>
</dbReference>
<dbReference type="GO" id="GO:0005737">
    <property type="term" value="C:cytoplasm"/>
    <property type="evidence" value="ECO:0007669"/>
    <property type="project" value="UniProtKB-SubCell"/>
</dbReference>
<dbReference type="EMBL" id="DSXR01000130">
    <property type="protein sequence ID" value="HGS88638.1"/>
    <property type="molecule type" value="Genomic_DNA"/>
</dbReference>
<protein>
    <recommendedName>
        <fullName evidence="3">dTTP/UTP pyrophosphatase</fullName>
        <shortName evidence="3">dTTPase/UTPase</shortName>
        <ecNumber evidence="3">3.6.1.9</ecNumber>
    </recommendedName>
    <alternativeName>
        <fullName evidence="3">Nucleoside triphosphate pyrophosphatase</fullName>
    </alternativeName>
    <alternativeName>
        <fullName evidence="3">Nucleotide pyrophosphatase</fullName>
        <shortName evidence="3">Nucleotide PPase</shortName>
    </alternativeName>
</protein>
<feature type="active site" description="Proton acceptor" evidence="3">
    <location>
        <position position="73"/>
    </location>
</feature>
<keyword evidence="2 3" id="KW-0378">Hydrolase</keyword>
<evidence type="ECO:0000256" key="1">
    <source>
        <dbReference type="ARBA" id="ARBA00001968"/>
    </source>
</evidence>
<evidence type="ECO:0000256" key="2">
    <source>
        <dbReference type="ARBA" id="ARBA00022801"/>
    </source>
</evidence>
<gene>
    <name evidence="4" type="primary">maf</name>
    <name evidence="4" type="ORF">ENT17_13630</name>
</gene>
<comment type="catalytic activity">
    <reaction evidence="3">
        <text>dTTP + H2O = dTMP + diphosphate + H(+)</text>
        <dbReference type="Rhea" id="RHEA:28534"/>
        <dbReference type="ChEBI" id="CHEBI:15377"/>
        <dbReference type="ChEBI" id="CHEBI:15378"/>
        <dbReference type="ChEBI" id="CHEBI:33019"/>
        <dbReference type="ChEBI" id="CHEBI:37568"/>
        <dbReference type="ChEBI" id="CHEBI:63528"/>
        <dbReference type="EC" id="3.6.1.9"/>
    </reaction>
</comment>
<dbReference type="PANTHER" id="PTHR43213">
    <property type="entry name" value="BIFUNCTIONAL DTTP/UTP PYROPHOSPHATASE/METHYLTRANSFERASE PROTEIN-RELATED"/>
    <property type="match status" value="1"/>
</dbReference>
<dbReference type="GO" id="GO:0009117">
    <property type="term" value="P:nucleotide metabolic process"/>
    <property type="evidence" value="ECO:0007669"/>
    <property type="project" value="UniProtKB-KW"/>
</dbReference>